<organism evidence="1 2">
    <name type="scientific">Oryza sativa subsp. indica</name>
    <name type="common">Rice</name>
    <dbReference type="NCBI Taxonomy" id="39946"/>
    <lineage>
        <taxon>Eukaryota</taxon>
        <taxon>Viridiplantae</taxon>
        <taxon>Streptophyta</taxon>
        <taxon>Embryophyta</taxon>
        <taxon>Tracheophyta</taxon>
        <taxon>Spermatophyta</taxon>
        <taxon>Magnoliopsida</taxon>
        <taxon>Liliopsida</taxon>
        <taxon>Poales</taxon>
        <taxon>Poaceae</taxon>
        <taxon>BOP clade</taxon>
        <taxon>Oryzoideae</taxon>
        <taxon>Oryzeae</taxon>
        <taxon>Oryzinae</taxon>
        <taxon>Oryza</taxon>
        <taxon>Oryza sativa</taxon>
    </lineage>
</organism>
<dbReference type="Gramene" id="BGIOSGA015506-TA">
    <property type="protein sequence ID" value="BGIOSGA015506-PA"/>
    <property type="gene ID" value="BGIOSGA015506"/>
</dbReference>
<sequence length="96" mass="10864">MEMVRQTFLNLNRAISLPAGEPPDELLVDVPERDYSRPALGLKTQEHRLGLLGAQSQAPSVSVCHAWCAMVDGNSRLWHSLRSTTWDVQQPQQLQW</sequence>
<evidence type="ECO:0000313" key="2">
    <source>
        <dbReference type="Proteomes" id="UP000007015"/>
    </source>
</evidence>
<keyword evidence="2" id="KW-1185">Reference proteome</keyword>
<dbReference type="Proteomes" id="UP000007015">
    <property type="component" value="Chromosome 4"/>
</dbReference>
<protein>
    <submittedName>
        <fullName evidence="1">Uncharacterized protein</fullName>
    </submittedName>
</protein>
<dbReference type="AlphaFoldDB" id="A2XQW2"/>
<dbReference type="EMBL" id="CM000129">
    <property type="protein sequence ID" value="EAY93222.1"/>
    <property type="molecule type" value="Genomic_DNA"/>
</dbReference>
<gene>
    <name evidence="1" type="ORF">OsI_15028</name>
</gene>
<evidence type="ECO:0000313" key="1">
    <source>
        <dbReference type="EMBL" id="EAY93222.1"/>
    </source>
</evidence>
<accession>A2XQW2</accession>
<reference evidence="1 2" key="1">
    <citation type="journal article" date="2005" name="PLoS Biol.">
        <title>The genomes of Oryza sativa: a history of duplications.</title>
        <authorList>
            <person name="Yu J."/>
            <person name="Wang J."/>
            <person name="Lin W."/>
            <person name="Li S."/>
            <person name="Li H."/>
            <person name="Zhou J."/>
            <person name="Ni P."/>
            <person name="Dong W."/>
            <person name="Hu S."/>
            <person name="Zeng C."/>
            <person name="Zhang J."/>
            <person name="Zhang Y."/>
            <person name="Li R."/>
            <person name="Xu Z."/>
            <person name="Li S."/>
            <person name="Li X."/>
            <person name="Zheng H."/>
            <person name="Cong L."/>
            <person name="Lin L."/>
            <person name="Yin J."/>
            <person name="Geng J."/>
            <person name="Li G."/>
            <person name="Shi J."/>
            <person name="Liu J."/>
            <person name="Lv H."/>
            <person name="Li J."/>
            <person name="Wang J."/>
            <person name="Deng Y."/>
            <person name="Ran L."/>
            <person name="Shi X."/>
            <person name="Wang X."/>
            <person name="Wu Q."/>
            <person name="Li C."/>
            <person name="Ren X."/>
            <person name="Wang J."/>
            <person name="Wang X."/>
            <person name="Li D."/>
            <person name="Liu D."/>
            <person name="Zhang X."/>
            <person name="Ji Z."/>
            <person name="Zhao W."/>
            <person name="Sun Y."/>
            <person name="Zhang Z."/>
            <person name="Bao J."/>
            <person name="Han Y."/>
            <person name="Dong L."/>
            <person name="Ji J."/>
            <person name="Chen P."/>
            <person name="Wu S."/>
            <person name="Liu J."/>
            <person name="Xiao Y."/>
            <person name="Bu D."/>
            <person name="Tan J."/>
            <person name="Yang L."/>
            <person name="Ye C."/>
            <person name="Zhang J."/>
            <person name="Xu J."/>
            <person name="Zhou Y."/>
            <person name="Yu Y."/>
            <person name="Zhang B."/>
            <person name="Zhuang S."/>
            <person name="Wei H."/>
            <person name="Liu B."/>
            <person name="Lei M."/>
            <person name="Yu H."/>
            <person name="Li Y."/>
            <person name="Xu H."/>
            <person name="Wei S."/>
            <person name="He X."/>
            <person name="Fang L."/>
            <person name="Zhang Z."/>
            <person name="Zhang Y."/>
            <person name="Huang X."/>
            <person name="Su Z."/>
            <person name="Tong W."/>
            <person name="Li J."/>
            <person name="Tong Z."/>
            <person name="Li S."/>
            <person name="Ye J."/>
            <person name="Wang L."/>
            <person name="Fang L."/>
            <person name="Lei T."/>
            <person name="Chen C."/>
            <person name="Chen H."/>
            <person name="Xu Z."/>
            <person name="Li H."/>
            <person name="Huang H."/>
            <person name="Zhang F."/>
            <person name="Xu H."/>
            <person name="Li N."/>
            <person name="Zhao C."/>
            <person name="Li S."/>
            <person name="Dong L."/>
            <person name="Huang Y."/>
            <person name="Li L."/>
            <person name="Xi Y."/>
            <person name="Qi Q."/>
            <person name="Li W."/>
            <person name="Zhang B."/>
            <person name="Hu W."/>
            <person name="Zhang Y."/>
            <person name="Tian X."/>
            <person name="Jiao Y."/>
            <person name="Liang X."/>
            <person name="Jin J."/>
            <person name="Gao L."/>
            <person name="Zheng W."/>
            <person name="Hao B."/>
            <person name="Liu S."/>
            <person name="Wang W."/>
            <person name="Yuan L."/>
            <person name="Cao M."/>
            <person name="McDermott J."/>
            <person name="Samudrala R."/>
            <person name="Wang J."/>
            <person name="Wong G.K."/>
            <person name="Yang H."/>
        </authorList>
    </citation>
    <scope>NUCLEOTIDE SEQUENCE [LARGE SCALE GENOMIC DNA]</scope>
    <source>
        <strain evidence="2">cv. 93-11</strain>
    </source>
</reference>
<dbReference type="HOGENOM" id="CLU_2363449_0_0_1"/>
<name>A2XQW2_ORYSI</name>
<proteinExistence type="predicted"/>